<dbReference type="EMBL" id="SNRY01007753">
    <property type="protein sequence ID" value="KAA6309811.1"/>
    <property type="molecule type" value="Genomic_DNA"/>
</dbReference>
<feature type="non-terminal residue" evidence="2">
    <location>
        <position position="57"/>
    </location>
</feature>
<reference evidence="2" key="1">
    <citation type="submission" date="2019-03" db="EMBL/GenBank/DDBJ databases">
        <title>Single cell metagenomics reveals metabolic interactions within the superorganism composed of flagellate Streblomastix strix and complex community of Bacteroidetes bacteria on its surface.</title>
        <authorList>
            <person name="Treitli S.C."/>
            <person name="Kolisko M."/>
            <person name="Husnik F."/>
            <person name="Keeling P."/>
            <person name="Hampl V."/>
        </authorList>
    </citation>
    <scope>NUCLEOTIDE SEQUENCE</scope>
    <source>
        <strain evidence="2">STM</strain>
    </source>
</reference>
<proteinExistence type="predicted"/>
<evidence type="ECO:0000313" key="2">
    <source>
        <dbReference type="EMBL" id="KAA6309811.1"/>
    </source>
</evidence>
<sequence length="57" mass="6444">MQYETYSQHGQQILATVSQQLTEKFGKGYTYSALTRMIKVAEAYNEAMFATVSQTLS</sequence>
<dbReference type="Pfam" id="PF17761">
    <property type="entry name" value="DUF1016_N"/>
    <property type="match status" value="1"/>
</dbReference>
<feature type="domain" description="YhcG N-terminal" evidence="1">
    <location>
        <begin position="5"/>
        <end position="56"/>
    </location>
</feature>
<protein>
    <recommendedName>
        <fullName evidence="1">YhcG N-terminal domain-containing protein</fullName>
    </recommendedName>
</protein>
<accession>A0A5J4PLS3</accession>
<comment type="caution">
    <text evidence="2">The sequence shown here is derived from an EMBL/GenBank/DDBJ whole genome shotgun (WGS) entry which is preliminary data.</text>
</comment>
<dbReference type="AlphaFoldDB" id="A0A5J4PLS3"/>
<gene>
    <name evidence="2" type="ORF">EZS27_038768</name>
</gene>
<dbReference type="InterPro" id="IPR041527">
    <property type="entry name" value="YhcG_N"/>
</dbReference>
<name>A0A5J4PLS3_9ZZZZ</name>
<organism evidence="2">
    <name type="scientific">termite gut metagenome</name>
    <dbReference type="NCBI Taxonomy" id="433724"/>
    <lineage>
        <taxon>unclassified sequences</taxon>
        <taxon>metagenomes</taxon>
        <taxon>organismal metagenomes</taxon>
    </lineage>
</organism>
<evidence type="ECO:0000259" key="1">
    <source>
        <dbReference type="Pfam" id="PF17761"/>
    </source>
</evidence>